<feature type="chain" id="PRO_5004755385" description="Invertebrate defensins family profile domain-containing protein" evidence="2">
    <location>
        <begin position="30"/>
        <end position="72"/>
    </location>
</feature>
<protein>
    <recommendedName>
        <fullName evidence="3">Invertebrate defensins family profile domain-containing protein</fullName>
    </recommendedName>
</protein>
<dbReference type="GO" id="GO:0006952">
    <property type="term" value="P:defense response"/>
    <property type="evidence" value="ECO:0007669"/>
    <property type="project" value="InterPro"/>
</dbReference>
<keyword evidence="1" id="KW-1015">Disulfide bond</keyword>
<gene>
    <name evidence="4" type="ORF">PHAVU_003G033600g</name>
</gene>
<evidence type="ECO:0000256" key="1">
    <source>
        <dbReference type="ARBA" id="ARBA00023157"/>
    </source>
</evidence>
<feature type="signal peptide" evidence="2">
    <location>
        <begin position="1"/>
        <end position="29"/>
    </location>
</feature>
<dbReference type="Pfam" id="PF01097">
    <property type="entry name" value="Defensin_2"/>
    <property type="match status" value="1"/>
</dbReference>
<dbReference type="Gramene" id="ESW25412">
    <property type="protein sequence ID" value="ESW25412"/>
    <property type="gene ID" value="PHAVU_003G033600g"/>
</dbReference>
<keyword evidence="5" id="KW-1185">Reference proteome</keyword>
<evidence type="ECO:0000256" key="2">
    <source>
        <dbReference type="SAM" id="SignalP"/>
    </source>
</evidence>
<evidence type="ECO:0000313" key="4">
    <source>
        <dbReference type="EMBL" id="ESW25412.1"/>
    </source>
</evidence>
<dbReference type="Proteomes" id="UP000000226">
    <property type="component" value="Chromosome 3"/>
</dbReference>
<sequence>MARSNLSVILLNLILAAMFIVLFSSGVSSTPSCHGACSQFPDCAGHCQSLGYKTGLCTIDVCCCSNSGSLFV</sequence>
<reference evidence="5" key="1">
    <citation type="journal article" date="2014" name="Nat. Genet.">
        <title>A reference genome for common bean and genome-wide analysis of dual domestications.</title>
        <authorList>
            <person name="Schmutz J."/>
            <person name="McClean P.E."/>
            <person name="Mamidi S."/>
            <person name="Wu G.A."/>
            <person name="Cannon S.B."/>
            <person name="Grimwood J."/>
            <person name="Jenkins J."/>
            <person name="Shu S."/>
            <person name="Song Q."/>
            <person name="Chavarro C."/>
            <person name="Torres-Torres M."/>
            <person name="Geffroy V."/>
            <person name="Moghaddam S.M."/>
            <person name="Gao D."/>
            <person name="Abernathy B."/>
            <person name="Barry K."/>
            <person name="Blair M."/>
            <person name="Brick M.A."/>
            <person name="Chovatia M."/>
            <person name="Gepts P."/>
            <person name="Goodstein D.M."/>
            <person name="Gonzales M."/>
            <person name="Hellsten U."/>
            <person name="Hyten D.L."/>
            <person name="Jia G."/>
            <person name="Kelly J.D."/>
            <person name="Kudrna D."/>
            <person name="Lee R."/>
            <person name="Richard M.M."/>
            <person name="Miklas P.N."/>
            <person name="Osorno J.M."/>
            <person name="Rodrigues J."/>
            <person name="Thareau V."/>
            <person name="Urrea C.A."/>
            <person name="Wang M."/>
            <person name="Yu Y."/>
            <person name="Zhang M."/>
            <person name="Wing R.A."/>
            <person name="Cregan P.B."/>
            <person name="Rokhsar D.S."/>
            <person name="Jackson S.A."/>
        </authorList>
    </citation>
    <scope>NUCLEOTIDE SEQUENCE [LARGE SCALE GENOMIC DNA]</scope>
    <source>
        <strain evidence="5">cv. G19833</strain>
    </source>
</reference>
<dbReference type="SMR" id="V7C5F4"/>
<dbReference type="AlphaFoldDB" id="V7C5F4"/>
<keyword evidence="2" id="KW-0732">Signal</keyword>
<feature type="domain" description="Invertebrate defensins family profile" evidence="3">
    <location>
        <begin position="43"/>
        <end position="64"/>
    </location>
</feature>
<dbReference type="OMA" id="TAHCKIL"/>
<evidence type="ECO:0000313" key="5">
    <source>
        <dbReference type="Proteomes" id="UP000000226"/>
    </source>
</evidence>
<accession>V7C5F4</accession>
<evidence type="ECO:0000259" key="3">
    <source>
        <dbReference type="Pfam" id="PF01097"/>
    </source>
</evidence>
<organism evidence="4 5">
    <name type="scientific">Phaseolus vulgaris</name>
    <name type="common">Kidney bean</name>
    <name type="synonym">French bean</name>
    <dbReference type="NCBI Taxonomy" id="3885"/>
    <lineage>
        <taxon>Eukaryota</taxon>
        <taxon>Viridiplantae</taxon>
        <taxon>Streptophyta</taxon>
        <taxon>Embryophyta</taxon>
        <taxon>Tracheophyta</taxon>
        <taxon>Spermatophyta</taxon>
        <taxon>Magnoliopsida</taxon>
        <taxon>eudicotyledons</taxon>
        <taxon>Gunneridae</taxon>
        <taxon>Pentapetalae</taxon>
        <taxon>rosids</taxon>
        <taxon>fabids</taxon>
        <taxon>Fabales</taxon>
        <taxon>Fabaceae</taxon>
        <taxon>Papilionoideae</taxon>
        <taxon>50 kb inversion clade</taxon>
        <taxon>NPAAA clade</taxon>
        <taxon>indigoferoid/millettioid clade</taxon>
        <taxon>Phaseoleae</taxon>
        <taxon>Phaseolus</taxon>
    </lineage>
</organism>
<dbReference type="InterPro" id="IPR001542">
    <property type="entry name" value="Defensin_invertebrate/fungal"/>
</dbReference>
<name>V7C5F4_PHAVU</name>
<dbReference type="EMBL" id="CM002290">
    <property type="protein sequence ID" value="ESW25412.1"/>
    <property type="molecule type" value="Genomic_DNA"/>
</dbReference>
<proteinExistence type="predicted"/>